<keyword evidence="4" id="KW-0378">Hydrolase</keyword>
<dbReference type="InterPro" id="IPR038765">
    <property type="entry name" value="Papain-like_cys_pep_sf"/>
</dbReference>
<reference evidence="10" key="1">
    <citation type="submission" date="2020-01" db="EMBL/GenBank/DDBJ databases">
        <title>Development of genomics and gene disruption for Polysphondylium violaceum indicates a role for the polyketide synthase stlB in stalk morphogenesis.</title>
        <authorList>
            <person name="Narita B."/>
            <person name="Kawabe Y."/>
            <person name="Kin K."/>
            <person name="Saito T."/>
            <person name="Gibbs R."/>
            <person name="Kuspa A."/>
            <person name="Muzny D."/>
            <person name="Queller D."/>
            <person name="Richards S."/>
            <person name="Strassman J."/>
            <person name="Sucgang R."/>
            <person name="Worley K."/>
            <person name="Schaap P."/>
        </authorList>
    </citation>
    <scope>NUCLEOTIDE SEQUENCE</scope>
    <source>
        <strain evidence="10">QSvi11</strain>
    </source>
</reference>
<feature type="domain" description="Peptidase C1A papain C-terminal" evidence="9">
    <location>
        <begin position="86"/>
        <end position="313"/>
    </location>
</feature>
<keyword evidence="5" id="KW-0788">Thiol protease</keyword>
<evidence type="ECO:0000259" key="9">
    <source>
        <dbReference type="SMART" id="SM00645"/>
    </source>
</evidence>
<dbReference type="Pfam" id="PF00112">
    <property type="entry name" value="Peptidase_C1"/>
    <property type="match status" value="1"/>
</dbReference>
<evidence type="ECO:0000256" key="5">
    <source>
        <dbReference type="ARBA" id="ARBA00022807"/>
    </source>
</evidence>
<proteinExistence type="inferred from homology"/>
<dbReference type="Gene3D" id="3.90.70.10">
    <property type="entry name" value="Cysteine proteinases"/>
    <property type="match status" value="1"/>
</dbReference>
<organism evidence="10 11">
    <name type="scientific">Polysphondylium violaceum</name>
    <dbReference type="NCBI Taxonomy" id="133409"/>
    <lineage>
        <taxon>Eukaryota</taxon>
        <taxon>Amoebozoa</taxon>
        <taxon>Evosea</taxon>
        <taxon>Eumycetozoa</taxon>
        <taxon>Dictyostelia</taxon>
        <taxon>Dictyosteliales</taxon>
        <taxon>Dictyosteliaceae</taxon>
        <taxon>Polysphondylium</taxon>
    </lineage>
</organism>
<dbReference type="Proteomes" id="UP000695562">
    <property type="component" value="Unassembled WGS sequence"/>
</dbReference>
<dbReference type="InterPro" id="IPR025660">
    <property type="entry name" value="Pept_his_AS"/>
</dbReference>
<dbReference type="OrthoDB" id="15078at2759"/>
<dbReference type="SUPFAM" id="SSF54001">
    <property type="entry name" value="Cysteine proteinases"/>
    <property type="match status" value="1"/>
</dbReference>
<keyword evidence="2" id="KW-0645">Protease</keyword>
<keyword evidence="11" id="KW-1185">Reference proteome</keyword>
<dbReference type="InterPro" id="IPR000169">
    <property type="entry name" value="Pept_cys_AS"/>
</dbReference>
<dbReference type="GO" id="GO:0006508">
    <property type="term" value="P:proteolysis"/>
    <property type="evidence" value="ECO:0007669"/>
    <property type="project" value="UniProtKB-KW"/>
</dbReference>
<feature type="signal peptide" evidence="8">
    <location>
        <begin position="1"/>
        <end position="22"/>
    </location>
</feature>
<dbReference type="PRINTS" id="PR00705">
    <property type="entry name" value="PAPAIN"/>
</dbReference>
<evidence type="ECO:0000256" key="1">
    <source>
        <dbReference type="ARBA" id="ARBA00008455"/>
    </source>
</evidence>
<dbReference type="GO" id="GO:0004197">
    <property type="term" value="F:cysteine-type endopeptidase activity"/>
    <property type="evidence" value="ECO:0007669"/>
    <property type="project" value="InterPro"/>
</dbReference>
<evidence type="ECO:0000256" key="4">
    <source>
        <dbReference type="ARBA" id="ARBA00022801"/>
    </source>
</evidence>
<name>A0A8J4UVP8_9MYCE</name>
<dbReference type="InterPro" id="IPR013128">
    <property type="entry name" value="Peptidase_C1A"/>
</dbReference>
<dbReference type="CDD" id="cd02620">
    <property type="entry name" value="Peptidase_C1A_CathepsinB"/>
    <property type="match status" value="1"/>
</dbReference>
<keyword evidence="6" id="KW-1015">Disulfide bond</keyword>
<dbReference type="AlphaFoldDB" id="A0A8J4UVP8"/>
<dbReference type="EMBL" id="AJWJ01000805">
    <property type="protein sequence ID" value="KAF2068895.1"/>
    <property type="molecule type" value="Genomic_DNA"/>
</dbReference>
<dbReference type="Pfam" id="PF08127">
    <property type="entry name" value="Propeptide_C1"/>
    <property type="match status" value="1"/>
</dbReference>
<protein>
    <recommendedName>
        <fullName evidence="9">Peptidase C1A papain C-terminal domain-containing protein</fullName>
    </recommendedName>
</protein>
<comment type="caution">
    <text evidence="10">The sequence shown here is derived from an EMBL/GenBank/DDBJ whole genome shotgun (WGS) entry which is preliminary data.</text>
</comment>
<evidence type="ECO:0000256" key="8">
    <source>
        <dbReference type="SAM" id="SignalP"/>
    </source>
</evidence>
<comment type="similarity">
    <text evidence="1">Belongs to the peptidase C1 family.</text>
</comment>
<evidence type="ECO:0000256" key="3">
    <source>
        <dbReference type="ARBA" id="ARBA00022729"/>
    </source>
</evidence>
<evidence type="ECO:0000256" key="2">
    <source>
        <dbReference type="ARBA" id="ARBA00022670"/>
    </source>
</evidence>
<dbReference type="FunFam" id="3.90.70.10:FF:000096">
    <property type="entry name" value="Cathepsin B-like cysteine protease"/>
    <property type="match status" value="1"/>
</dbReference>
<dbReference type="PANTHER" id="PTHR12411">
    <property type="entry name" value="CYSTEINE PROTEASE FAMILY C1-RELATED"/>
    <property type="match status" value="1"/>
</dbReference>
<dbReference type="PROSITE" id="PS00639">
    <property type="entry name" value="THIOL_PROTEASE_HIS"/>
    <property type="match status" value="1"/>
</dbReference>
<evidence type="ECO:0000256" key="7">
    <source>
        <dbReference type="ARBA" id="ARBA00060028"/>
    </source>
</evidence>
<dbReference type="InterPro" id="IPR012599">
    <property type="entry name" value="Propeptide_C1A"/>
</dbReference>
<evidence type="ECO:0000313" key="11">
    <source>
        <dbReference type="Proteomes" id="UP000695562"/>
    </source>
</evidence>
<dbReference type="InterPro" id="IPR000668">
    <property type="entry name" value="Peptidase_C1A_C"/>
</dbReference>
<evidence type="ECO:0000256" key="6">
    <source>
        <dbReference type="ARBA" id="ARBA00023157"/>
    </source>
</evidence>
<feature type="chain" id="PRO_5035246618" description="Peptidase C1A papain C-terminal domain-containing protein" evidence="8">
    <location>
        <begin position="23"/>
        <end position="317"/>
    </location>
</feature>
<comment type="function">
    <text evidence="7">Thiol protease which is required for parasite excystation and invasion of the proximal small intestine of the human host.</text>
</comment>
<dbReference type="SMART" id="SM00645">
    <property type="entry name" value="Pept_C1"/>
    <property type="match status" value="1"/>
</dbReference>
<evidence type="ECO:0000313" key="10">
    <source>
        <dbReference type="EMBL" id="KAF2068895.1"/>
    </source>
</evidence>
<keyword evidence="3 8" id="KW-0732">Signal</keyword>
<dbReference type="PROSITE" id="PS00139">
    <property type="entry name" value="THIOL_PROTEASE_CYS"/>
    <property type="match status" value="1"/>
</dbReference>
<gene>
    <name evidence="10" type="ORF">CYY_009785</name>
</gene>
<sequence length="317" mass="34363">MRSTFISLALLSIILFSAAVSALRLEDSIYSDEQIQLINSKQSSWTAGRNERFEGMTVGQVMSMMGTHKVRGTPEEFVSEEVKATIPDTFDSATNWPVCADNIGNILNQGQCGSCWAFAASECLSNRLCIATNGKVNVTLSPQSLVSCDVYGNNGCNGGIPQLAWEYMEFRGLPTDSCFPYTSGADGSEPACQKTCSDNSSYLLYRAKPLTLKTCNSVEAIQANIMAYGPIEGTMEVYSDFMTYKSGVYVPTSTDLLGGHAIKIVGWGTDSASGLKYWKVANSWGYDWGMNGYFWIVRGTDACGIDRDSSAAQAKTA</sequence>
<accession>A0A8J4UVP8</accession>